<dbReference type="EMBL" id="CP017828">
    <property type="protein sequence ID" value="APA15726.1"/>
    <property type="molecule type" value="Genomic_DNA"/>
</dbReference>
<dbReference type="GO" id="GO:0001682">
    <property type="term" value="P:tRNA 5'-leader removal"/>
    <property type="evidence" value="ECO:0007669"/>
    <property type="project" value="InterPro"/>
</dbReference>
<dbReference type="OMA" id="STKSPFM"/>
<comment type="subcellular location">
    <subcellularLocation>
        <location evidence="1">Nucleus</location>
    </subcellularLocation>
</comment>
<dbReference type="GO" id="GO:0005655">
    <property type="term" value="C:nucleolar ribonuclease P complex"/>
    <property type="evidence" value="ECO:0007669"/>
    <property type="project" value="InterPro"/>
</dbReference>
<dbReference type="InterPro" id="IPR020241">
    <property type="entry name" value="RNase_P/MRP_Pop7_fungi"/>
</dbReference>
<dbReference type="InterPro" id="IPR014612">
    <property type="entry name" value="Pop7/Rpp20"/>
</dbReference>
<dbReference type="GO" id="GO:0000172">
    <property type="term" value="C:ribonuclease MRP complex"/>
    <property type="evidence" value="ECO:0007669"/>
    <property type="project" value="InterPro"/>
</dbReference>
<dbReference type="KEGG" id="ssl:SS1G_09451"/>
<dbReference type="PANTHER" id="PTHR28256">
    <property type="entry name" value="RIBONUCLEASES P/MRP PROTEIN SUBUNIT POP7"/>
    <property type="match status" value="1"/>
</dbReference>
<sequence length="181" mass="20189">MSPTQQPLSSKDDKKPKLPRLEKNQRIQKRPLLHPPIASPRSSSEKVIYVSHNSQFIAIVKRVRKYLDGAEFRAGPTVLPSTDRELMEEIEEGIKHSRMGKKAGGGKSEEVVMKGTGKAIEKTLMLANWWQQQEGVRVVVRTKSIAAVDDIVGVDNADEDMGEGESRVRRVSVLEVAVSYI</sequence>
<dbReference type="InterPro" id="IPR036882">
    <property type="entry name" value="Alba-like_dom_sf"/>
</dbReference>
<keyword evidence="3" id="KW-0539">Nucleus</keyword>
<dbReference type="OrthoDB" id="5416589at2759"/>
<name>A0A1D9QLB9_SCLS1</name>
<dbReference type="Pfam" id="PF12328">
    <property type="entry name" value="Rpp20"/>
    <property type="match status" value="1"/>
</dbReference>
<evidence type="ECO:0000256" key="4">
    <source>
        <dbReference type="SAM" id="MobiDB-lite"/>
    </source>
</evidence>
<accession>A0A1D9QLB9</accession>
<dbReference type="Proteomes" id="UP000177798">
    <property type="component" value="Chromosome 15"/>
</dbReference>
<gene>
    <name evidence="5" type="ORF">sscle_15g104960</name>
</gene>
<dbReference type="PANTHER" id="PTHR28256:SF1">
    <property type="entry name" value="RIBONUCLEASES P_MRP PROTEIN SUBUNIT POP7"/>
    <property type="match status" value="1"/>
</dbReference>
<evidence type="ECO:0000313" key="5">
    <source>
        <dbReference type="EMBL" id="APA15726.1"/>
    </source>
</evidence>
<dbReference type="Gene3D" id="3.30.110.20">
    <property type="entry name" value="Alba-like domain"/>
    <property type="match status" value="1"/>
</dbReference>
<dbReference type="AlphaFoldDB" id="A0A1D9QLB9"/>
<evidence type="ECO:0000256" key="1">
    <source>
        <dbReference type="ARBA" id="ARBA00004123"/>
    </source>
</evidence>
<dbReference type="GO" id="GO:0003676">
    <property type="term" value="F:nucleic acid binding"/>
    <property type="evidence" value="ECO:0007669"/>
    <property type="project" value="InterPro"/>
</dbReference>
<reference evidence="6" key="1">
    <citation type="journal article" date="2017" name="Genome Biol. Evol.">
        <title>The complete genome sequence of the phytopathogenic fungus Sclerotinia sclerotiorum reveals insights into the genome architecture of broad host range pathogens.</title>
        <authorList>
            <person name="Derbyshire M."/>
            <person name="Denton-Giles M."/>
            <person name="Hegedus D."/>
            <person name="Seifbarghy S."/>
            <person name="Rollins J."/>
            <person name="van Kan J."/>
            <person name="Seidl M.F."/>
            <person name="Faino L."/>
            <person name="Mbengue M."/>
            <person name="Navaud O."/>
            <person name="Raffaele S."/>
            <person name="Hammond-Kosack K."/>
            <person name="Heard S."/>
            <person name="Oliver R."/>
        </authorList>
    </citation>
    <scope>NUCLEOTIDE SEQUENCE [LARGE SCALE GENOMIC DNA]</scope>
    <source>
        <strain evidence="6">ATCC 18683 / 1980 / Ss-1</strain>
    </source>
</reference>
<evidence type="ECO:0000256" key="2">
    <source>
        <dbReference type="ARBA" id="ARBA00022694"/>
    </source>
</evidence>
<dbReference type="VEuPathDB" id="FungiDB:sscle_15g104960"/>
<proteinExistence type="predicted"/>
<organism evidence="5 6">
    <name type="scientific">Sclerotinia sclerotiorum (strain ATCC 18683 / 1980 / Ss-1)</name>
    <name type="common">White mold</name>
    <name type="synonym">Whetzelinia sclerotiorum</name>
    <dbReference type="NCBI Taxonomy" id="665079"/>
    <lineage>
        <taxon>Eukaryota</taxon>
        <taxon>Fungi</taxon>
        <taxon>Dikarya</taxon>
        <taxon>Ascomycota</taxon>
        <taxon>Pezizomycotina</taxon>
        <taxon>Leotiomycetes</taxon>
        <taxon>Helotiales</taxon>
        <taxon>Sclerotiniaceae</taxon>
        <taxon>Sclerotinia</taxon>
    </lineage>
</organism>
<protein>
    <submittedName>
        <fullName evidence="5">Uncharacterized protein</fullName>
    </submittedName>
</protein>
<feature type="compositionally biased region" description="Basic and acidic residues" evidence="4">
    <location>
        <begin position="10"/>
        <end position="25"/>
    </location>
</feature>
<feature type="region of interest" description="Disordered" evidence="4">
    <location>
        <begin position="1"/>
        <end position="40"/>
    </location>
</feature>
<evidence type="ECO:0000313" key="6">
    <source>
        <dbReference type="Proteomes" id="UP000177798"/>
    </source>
</evidence>
<evidence type="ECO:0000256" key="3">
    <source>
        <dbReference type="ARBA" id="ARBA00023242"/>
    </source>
</evidence>
<keyword evidence="2" id="KW-0819">tRNA processing</keyword>
<dbReference type="RefSeq" id="XP_001589729.1">
    <property type="nucleotide sequence ID" value="XM_001589679.1"/>
</dbReference>